<reference evidence="5 6" key="1">
    <citation type="journal article" date="2016" name="Front. Microbiol.">
        <title>Comprehensive Phylogenetic Analysis of Bovine Non-aureus Staphylococci Species Based on Whole-Genome Sequencing.</title>
        <authorList>
            <person name="Naushad S."/>
            <person name="Barkema H.W."/>
            <person name="Luby C."/>
            <person name="Condas L.A."/>
            <person name="Nobrega D.B."/>
            <person name="Carson D.A."/>
            <person name="De Buck J."/>
        </authorList>
    </citation>
    <scope>NUCLEOTIDE SEQUENCE [LARGE SCALE GENOMIC DNA]</scope>
    <source>
        <strain evidence="5 6">SNUC 2993</strain>
    </source>
</reference>
<dbReference type="AlphaFoldDB" id="A0A2T4PYX4"/>
<evidence type="ECO:0000259" key="4">
    <source>
        <dbReference type="PROSITE" id="PS50893"/>
    </source>
</evidence>
<feature type="domain" description="ABC transporter" evidence="4">
    <location>
        <begin position="2"/>
        <end position="222"/>
    </location>
</feature>
<dbReference type="Proteomes" id="UP000240717">
    <property type="component" value="Unassembled WGS sequence"/>
</dbReference>
<keyword evidence="3 5" id="KW-0067">ATP-binding</keyword>
<keyword evidence="2" id="KW-0547">Nucleotide-binding</keyword>
<dbReference type="GO" id="GO:0005524">
    <property type="term" value="F:ATP binding"/>
    <property type="evidence" value="ECO:0007669"/>
    <property type="project" value="UniProtKB-KW"/>
</dbReference>
<protein>
    <submittedName>
        <fullName evidence="5">ABC transporter ATP-binding protein</fullName>
    </submittedName>
</protein>
<dbReference type="InterPro" id="IPR003439">
    <property type="entry name" value="ABC_transporter-like_ATP-bd"/>
</dbReference>
<dbReference type="Pfam" id="PF00005">
    <property type="entry name" value="ABC_tran"/>
    <property type="match status" value="1"/>
</dbReference>
<evidence type="ECO:0000256" key="1">
    <source>
        <dbReference type="ARBA" id="ARBA00022448"/>
    </source>
</evidence>
<dbReference type="InterPro" id="IPR027417">
    <property type="entry name" value="P-loop_NTPase"/>
</dbReference>
<keyword evidence="1" id="KW-0813">Transport</keyword>
<dbReference type="InterPro" id="IPR050763">
    <property type="entry name" value="ABC_transporter_ATP-binding"/>
</dbReference>
<dbReference type="EMBL" id="PZEV01000033">
    <property type="protein sequence ID" value="PTI50272.1"/>
    <property type="molecule type" value="Genomic_DNA"/>
</dbReference>
<accession>A0A2T4PYX4</accession>
<dbReference type="Gene3D" id="3.40.50.300">
    <property type="entry name" value="P-loop containing nucleotide triphosphate hydrolases"/>
    <property type="match status" value="1"/>
</dbReference>
<dbReference type="PROSITE" id="PS50893">
    <property type="entry name" value="ABC_TRANSPORTER_2"/>
    <property type="match status" value="1"/>
</dbReference>
<dbReference type="InterPro" id="IPR003593">
    <property type="entry name" value="AAA+_ATPase"/>
</dbReference>
<dbReference type="SUPFAM" id="SSF52540">
    <property type="entry name" value="P-loop containing nucleoside triphosphate hydrolases"/>
    <property type="match status" value="1"/>
</dbReference>
<dbReference type="RefSeq" id="WP_075778846.1">
    <property type="nucleotide sequence ID" value="NZ_JAIBNN010000001.1"/>
</dbReference>
<organism evidence="5 6">
    <name type="scientific">Staphylococcus warneri</name>
    <dbReference type="NCBI Taxonomy" id="1292"/>
    <lineage>
        <taxon>Bacteria</taxon>
        <taxon>Bacillati</taxon>
        <taxon>Bacillota</taxon>
        <taxon>Bacilli</taxon>
        <taxon>Bacillales</taxon>
        <taxon>Staphylococcaceae</taxon>
        <taxon>Staphylococcus</taxon>
    </lineage>
</organism>
<name>A0A2T4PYX4_STAWA</name>
<dbReference type="GO" id="GO:0016887">
    <property type="term" value="F:ATP hydrolysis activity"/>
    <property type="evidence" value="ECO:0007669"/>
    <property type="project" value="InterPro"/>
</dbReference>
<comment type="caution">
    <text evidence="5">The sequence shown here is derived from an EMBL/GenBank/DDBJ whole genome shotgun (WGS) entry which is preliminary data.</text>
</comment>
<evidence type="ECO:0000256" key="2">
    <source>
        <dbReference type="ARBA" id="ARBA00022741"/>
    </source>
</evidence>
<gene>
    <name evidence="5" type="ORF">BU085_09475</name>
</gene>
<dbReference type="SMART" id="SM00382">
    <property type="entry name" value="AAA"/>
    <property type="match status" value="1"/>
</dbReference>
<dbReference type="CDD" id="cd03230">
    <property type="entry name" value="ABC_DR_subfamily_A"/>
    <property type="match status" value="1"/>
</dbReference>
<dbReference type="PANTHER" id="PTHR42711">
    <property type="entry name" value="ABC TRANSPORTER ATP-BINDING PROTEIN"/>
    <property type="match status" value="1"/>
</dbReference>
<dbReference type="STRING" id="1194526.A284_07040"/>
<sequence>MIKINHLSKQFNNVNVLENINLNIEDGICTALIGKNGAGKSTLIDIIIGNKAMEFGEIIDKHSLINRKYMAVLYQKTHFPKLVKVKELFNLYCSLYQEHISKEDFMNITNFDEQLLNQWASKLSGGQQRILDFALTVTGRPKLLILDEPTTAMDIETREHFWKIINRFKSEGMTILYTTHYIEEVERMADQIALLENGHIKIKGDINKIKSLEKTSYIYIPLKYKDEVQKLAINFIFKKLEQKFEIKTKQVKDILIEMMNQNIDLNEIEIYKSSLLEVLFNKSHISEEEI</sequence>
<dbReference type="PANTHER" id="PTHR42711:SF17">
    <property type="entry name" value="ABC TRANSPORTER ATP-BINDING PROTEIN"/>
    <property type="match status" value="1"/>
</dbReference>
<proteinExistence type="predicted"/>
<evidence type="ECO:0000313" key="5">
    <source>
        <dbReference type="EMBL" id="PTI50272.1"/>
    </source>
</evidence>
<evidence type="ECO:0000256" key="3">
    <source>
        <dbReference type="ARBA" id="ARBA00022840"/>
    </source>
</evidence>
<evidence type="ECO:0000313" key="6">
    <source>
        <dbReference type="Proteomes" id="UP000240717"/>
    </source>
</evidence>